<keyword evidence="5 10" id="KW-0493">Microtubule</keyword>
<dbReference type="EMBL" id="KI546089">
    <property type="protein sequence ID" value="EST45707.1"/>
    <property type="molecule type" value="Genomic_DNA"/>
</dbReference>
<dbReference type="OrthoDB" id="10033309at2759"/>
<dbReference type="GO" id="GO:0005874">
    <property type="term" value="C:microtubule"/>
    <property type="evidence" value="ECO:0007669"/>
    <property type="project" value="UniProtKB-KW"/>
</dbReference>
<dbReference type="SMART" id="SM01375">
    <property type="entry name" value="Dynein_light"/>
    <property type="match status" value="1"/>
</dbReference>
<dbReference type="Proteomes" id="UP000018208">
    <property type="component" value="Unassembled WGS sequence"/>
</dbReference>
<evidence type="ECO:0000313" key="12">
    <source>
        <dbReference type="EMBL" id="KAH0576569.1"/>
    </source>
</evidence>
<evidence type="ECO:0000256" key="5">
    <source>
        <dbReference type="ARBA" id="ARBA00022701"/>
    </source>
</evidence>
<keyword evidence="13" id="KW-1185">Reference proteome</keyword>
<keyword evidence="10" id="KW-0243">Dynein</keyword>
<comment type="similarity">
    <text evidence="10">Belongs to the dynein light chain family.</text>
</comment>
<sequence length="90" mass="10468">MADKGKEVIKNADMPEDLQTEVIELTYQALERFTVEKDMCAHIKKELDKKHNSPWHVCIGKNFGTYVTHETKKFIYFNIGELAFLIYKSG</sequence>
<dbReference type="GO" id="GO:0005634">
    <property type="term" value="C:nucleus"/>
    <property type="evidence" value="ECO:0007669"/>
    <property type="project" value="UniProtKB-SubCell"/>
</dbReference>
<keyword evidence="4 10" id="KW-0963">Cytoplasm</keyword>
<name>V6LLZ2_9EUKA</name>
<proteinExistence type="inferred from homology"/>
<dbReference type="EMBL" id="AUWU02000002">
    <property type="protein sequence ID" value="KAH0576569.1"/>
    <property type="molecule type" value="Genomic_DNA"/>
</dbReference>
<dbReference type="CDD" id="cd21452">
    <property type="entry name" value="DLC-like_DYNLL1_DYNLL2"/>
    <property type="match status" value="1"/>
</dbReference>
<dbReference type="PANTHER" id="PTHR11886">
    <property type="entry name" value="DYNEIN LIGHT CHAIN"/>
    <property type="match status" value="1"/>
</dbReference>
<keyword evidence="9" id="KW-0539">Nucleus</keyword>
<dbReference type="AlphaFoldDB" id="V6LLZ2"/>
<keyword evidence="10" id="KW-0505">Motor protein</keyword>
<dbReference type="GO" id="GO:0007017">
    <property type="term" value="P:microtubule-based process"/>
    <property type="evidence" value="ECO:0007669"/>
    <property type="project" value="InterPro"/>
</dbReference>
<dbReference type="InterPro" id="IPR037177">
    <property type="entry name" value="DLC_sf"/>
</dbReference>
<gene>
    <name evidence="11" type="ORF">SS50377_14279</name>
    <name evidence="12" type="ORF">SS50377_22133</name>
</gene>
<organism evidence="11">
    <name type="scientific">Spironucleus salmonicida</name>
    <dbReference type="NCBI Taxonomy" id="348837"/>
    <lineage>
        <taxon>Eukaryota</taxon>
        <taxon>Metamonada</taxon>
        <taxon>Diplomonadida</taxon>
        <taxon>Hexamitidae</taxon>
        <taxon>Hexamitinae</taxon>
        <taxon>Spironucleus</taxon>
    </lineage>
</organism>
<evidence type="ECO:0000256" key="7">
    <source>
        <dbReference type="ARBA" id="ARBA00022927"/>
    </source>
</evidence>
<keyword evidence="7" id="KW-0653">Protein transport</keyword>
<evidence type="ECO:0000313" key="11">
    <source>
        <dbReference type="EMBL" id="EST45707.1"/>
    </source>
</evidence>
<keyword evidence="8 10" id="KW-0206">Cytoskeleton</keyword>
<evidence type="ECO:0000256" key="9">
    <source>
        <dbReference type="ARBA" id="ARBA00023242"/>
    </source>
</evidence>
<dbReference type="GO" id="GO:0005868">
    <property type="term" value="C:cytoplasmic dynein complex"/>
    <property type="evidence" value="ECO:0007669"/>
    <property type="project" value="TreeGrafter"/>
</dbReference>
<evidence type="ECO:0000256" key="3">
    <source>
        <dbReference type="ARBA" id="ARBA00022448"/>
    </source>
</evidence>
<dbReference type="InterPro" id="IPR001372">
    <property type="entry name" value="Dynein_light_chain_typ-1/2"/>
</dbReference>
<accession>V6LLZ2</accession>
<dbReference type="SUPFAM" id="SSF54648">
    <property type="entry name" value="DLC"/>
    <property type="match status" value="1"/>
</dbReference>
<evidence type="ECO:0000256" key="10">
    <source>
        <dbReference type="RuleBase" id="RU365010"/>
    </source>
</evidence>
<comment type="subcellular location">
    <subcellularLocation>
        <location evidence="2 10">Cytoplasm</location>
        <location evidence="2 10">Cytoskeleton</location>
    </subcellularLocation>
    <subcellularLocation>
        <location evidence="1">Nucleus</location>
    </subcellularLocation>
</comment>
<protein>
    <recommendedName>
        <fullName evidence="10">Dynein light chain</fullName>
    </recommendedName>
</protein>
<dbReference type="FunFam" id="3.30.740.10:FF:000005">
    <property type="entry name" value="Dynein light chain"/>
    <property type="match status" value="1"/>
</dbReference>
<evidence type="ECO:0000256" key="6">
    <source>
        <dbReference type="ARBA" id="ARBA00022816"/>
    </source>
</evidence>
<dbReference type="Gene3D" id="3.30.740.10">
    <property type="entry name" value="Protein Inhibitor Of Neuronal Nitric Oxide Synthase"/>
    <property type="match status" value="1"/>
</dbReference>
<dbReference type="GO" id="GO:0045505">
    <property type="term" value="F:dynein intermediate chain binding"/>
    <property type="evidence" value="ECO:0007669"/>
    <property type="project" value="TreeGrafter"/>
</dbReference>
<reference evidence="12" key="2">
    <citation type="submission" date="2020-12" db="EMBL/GenBank/DDBJ databases">
        <title>New Spironucleus salmonicida genome in near-complete chromosomes.</title>
        <authorList>
            <person name="Xu F."/>
            <person name="Kurt Z."/>
            <person name="Jimenez-Gonzalez A."/>
            <person name="Astvaldsson A."/>
            <person name="Andersson J.O."/>
            <person name="Svard S.G."/>
        </authorList>
    </citation>
    <scope>NUCLEOTIDE SEQUENCE</scope>
    <source>
        <strain evidence="12">ATCC 50377</strain>
    </source>
</reference>
<evidence type="ECO:0000313" key="13">
    <source>
        <dbReference type="Proteomes" id="UP000018208"/>
    </source>
</evidence>
<reference evidence="11 12" key="1">
    <citation type="journal article" date="2014" name="PLoS Genet.">
        <title>The Genome of Spironucleus salmonicida Highlights a Fish Pathogen Adapted to Fluctuating Environments.</title>
        <authorList>
            <person name="Xu F."/>
            <person name="Jerlstrom-Hultqvist J."/>
            <person name="Einarsson E."/>
            <person name="Astvaldsson A."/>
            <person name="Svard S.G."/>
            <person name="Andersson J.O."/>
        </authorList>
    </citation>
    <scope>NUCLEOTIDE SEQUENCE</scope>
    <source>
        <strain evidence="12">ATCC 50377</strain>
    </source>
</reference>
<evidence type="ECO:0000256" key="4">
    <source>
        <dbReference type="ARBA" id="ARBA00022490"/>
    </source>
</evidence>
<evidence type="ECO:0000256" key="2">
    <source>
        <dbReference type="ARBA" id="ARBA00004245"/>
    </source>
</evidence>
<keyword evidence="6" id="KW-0509">mRNA transport</keyword>
<dbReference type="GO" id="GO:0015031">
    <property type="term" value="P:protein transport"/>
    <property type="evidence" value="ECO:0007669"/>
    <property type="project" value="UniProtKB-KW"/>
</dbReference>
<evidence type="ECO:0000256" key="1">
    <source>
        <dbReference type="ARBA" id="ARBA00004123"/>
    </source>
</evidence>
<evidence type="ECO:0000256" key="8">
    <source>
        <dbReference type="ARBA" id="ARBA00023212"/>
    </source>
</evidence>
<dbReference type="PANTHER" id="PTHR11886:SF35">
    <property type="entry name" value="DYNEIN LIGHT CHAIN"/>
    <property type="match status" value="1"/>
</dbReference>
<keyword evidence="3" id="KW-0813">Transport</keyword>
<dbReference type="Pfam" id="PF01221">
    <property type="entry name" value="Dynein_light"/>
    <property type="match status" value="1"/>
</dbReference>
<dbReference type="VEuPathDB" id="GiardiaDB:SS50377_22133"/>
<dbReference type="GO" id="GO:0051028">
    <property type="term" value="P:mRNA transport"/>
    <property type="evidence" value="ECO:0007669"/>
    <property type="project" value="UniProtKB-KW"/>
</dbReference>